<evidence type="ECO:0000256" key="8">
    <source>
        <dbReference type="ARBA" id="ARBA00023015"/>
    </source>
</evidence>
<dbReference type="InterPro" id="IPR024657">
    <property type="entry name" value="COMPASS_Set1_N-SET"/>
</dbReference>
<feature type="domain" description="SET" evidence="17">
    <location>
        <begin position="1715"/>
        <end position="1832"/>
    </location>
</feature>
<dbReference type="Proteomes" id="UP000095300">
    <property type="component" value="Unassembled WGS sequence"/>
</dbReference>
<dbReference type="GO" id="GO:0003723">
    <property type="term" value="F:RNA binding"/>
    <property type="evidence" value="ECO:0007669"/>
    <property type="project" value="UniProtKB-UniRule"/>
</dbReference>
<evidence type="ECO:0000256" key="11">
    <source>
        <dbReference type="ARBA" id="ARBA00047571"/>
    </source>
</evidence>
<evidence type="ECO:0000256" key="15">
    <source>
        <dbReference type="SAM" id="MobiDB-lite"/>
    </source>
</evidence>
<evidence type="ECO:0000256" key="4">
    <source>
        <dbReference type="ARBA" id="ARBA00022679"/>
    </source>
</evidence>
<dbReference type="EC" id="2.1.1.354" evidence="2"/>
<feature type="compositionally biased region" description="Polar residues" evidence="15">
    <location>
        <begin position="1514"/>
        <end position="1535"/>
    </location>
</feature>
<evidence type="ECO:0000313" key="20">
    <source>
        <dbReference type="Proteomes" id="UP000095300"/>
    </source>
</evidence>
<dbReference type="InterPro" id="IPR012677">
    <property type="entry name" value="Nucleotide-bd_a/b_plait_sf"/>
</dbReference>
<feature type="region of interest" description="Disordered" evidence="15">
    <location>
        <begin position="1338"/>
        <end position="1357"/>
    </location>
</feature>
<dbReference type="GO" id="GO:0140999">
    <property type="term" value="F:histone H3K4 trimethyltransferase activity"/>
    <property type="evidence" value="ECO:0007669"/>
    <property type="project" value="UniProtKB-EC"/>
</dbReference>
<feature type="compositionally biased region" description="Low complexity" evidence="15">
    <location>
        <begin position="1412"/>
        <end position="1425"/>
    </location>
</feature>
<feature type="compositionally biased region" description="Basic and acidic residues" evidence="15">
    <location>
        <begin position="1499"/>
        <end position="1513"/>
    </location>
</feature>
<feature type="compositionally biased region" description="Basic and acidic residues" evidence="15">
    <location>
        <begin position="1201"/>
        <end position="1221"/>
    </location>
</feature>
<evidence type="ECO:0000256" key="7">
    <source>
        <dbReference type="ARBA" id="ARBA00022884"/>
    </source>
</evidence>
<dbReference type="InterPro" id="IPR000504">
    <property type="entry name" value="RRM_dom"/>
</dbReference>
<evidence type="ECO:0000313" key="19">
    <source>
        <dbReference type="EnsemblMetazoa" id="SCAU012005-PA"/>
    </source>
</evidence>
<evidence type="ECO:0000256" key="1">
    <source>
        <dbReference type="ARBA" id="ARBA00004123"/>
    </source>
</evidence>
<evidence type="ECO:0000256" key="10">
    <source>
        <dbReference type="ARBA" id="ARBA00023242"/>
    </source>
</evidence>
<keyword evidence="4" id="KW-0808">Transferase</keyword>
<feature type="compositionally biased region" description="Basic and acidic residues" evidence="15">
    <location>
        <begin position="1156"/>
        <end position="1179"/>
    </location>
</feature>
<dbReference type="Gene3D" id="2.170.270.10">
    <property type="entry name" value="SET domain"/>
    <property type="match status" value="1"/>
</dbReference>
<comment type="subcellular location">
    <subcellularLocation>
        <location evidence="1">Nucleus</location>
    </subcellularLocation>
</comment>
<evidence type="ECO:0000256" key="13">
    <source>
        <dbReference type="ARBA" id="ARBA00049129"/>
    </source>
</evidence>
<dbReference type="Pfam" id="PF11764">
    <property type="entry name" value="N-SET"/>
    <property type="match status" value="1"/>
</dbReference>
<feature type="compositionally biased region" description="Polar residues" evidence="15">
    <location>
        <begin position="1342"/>
        <end position="1355"/>
    </location>
</feature>
<feature type="compositionally biased region" description="Basic and acidic residues" evidence="15">
    <location>
        <begin position="301"/>
        <end position="367"/>
    </location>
</feature>
<feature type="region of interest" description="Disordered" evidence="15">
    <location>
        <begin position="1398"/>
        <end position="1426"/>
    </location>
</feature>
<keyword evidence="10" id="KW-0539">Nucleus</keyword>
<evidence type="ECO:0000256" key="14">
    <source>
        <dbReference type="PROSITE-ProRule" id="PRU00176"/>
    </source>
</evidence>
<evidence type="ECO:0000259" key="17">
    <source>
        <dbReference type="PROSITE" id="PS50280"/>
    </source>
</evidence>
<dbReference type="FunFam" id="2.170.270.10:FF:000010">
    <property type="entry name" value="Histone-lysine N-methyltransferase"/>
    <property type="match status" value="1"/>
</dbReference>
<dbReference type="SMART" id="SM00360">
    <property type="entry name" value="RRM"/>
    <property type="match status" value="1"/>
</dbReference>
<keyword evidence="3" id="KW-0489">Methyltransferase</keyword>
<evidence type="ECO:0000256" key="9">
    <source>
        <dbReference type="ARBA" id="ARBA00023163"/>
    </source>
</evidence>
<keyword evidence="6" id="KW-0156">Chromatin regulator</keyword>
<keyword evidence="9" id="KW-0804">Transcription</keyword>
<feature type="region of interest" description="Disordered" evidence="15">
    <location>
        <begin position="1461"/>
        <end position="1535"/>
    </location>
</feature>
<feature type="domain" description="Post-SET" evidence="18">
    <location>
        <begin position="1838"/>
        <end position="1854"/>
    </location>
</feature>
<evidence type="ECO:0000256" key="5">
    <source>
        <dbReference type="ARBA" id="ARBA00022691"/>
    </source>
</evidence>
<dbReference type="InterPro" id="IPR046341">
    <property type="entry name" value="SET_dom_sf"/>
</dbReference>
<sequence>MYDRMDSNYSRMPPTHPTSNGAVAAGDQMCGGAGSQKAHRNFKLLSDPALTKGAIKLYRFDGILPNDPTYPPVLPRDPRNPVLRLRARPVEPMVLSVPRLKIDEKYVGIPPAIEVTITNLNDNIDKQFLSRMLEKCGLYDDIVIYHHPTTNKHLGVARIIFENVKAARLCVEKFNQKSVMGKIISVFHDSFGSICKQTIDALTATKPKPPPPAITEVPISDVPASESSYGEHHLEYMSHDGFEIGYKQSYRSERDYDRYSHNRDRYDDDRSYRDKRGRPDSRENYSSRYDKDRSKHHHYTSKRDRSREHSRDRISGGRRDREKDRRRAYDRSRENDRRDRDRDRDYRDKERERSNERDRCEKTRGSEKYSTSRYPRDYGETTASTGVSTLHYLSSSNAVYFPVQTNSLPTQSPLMIPPLPGAYEYRPYSYGTDIQTSAHIWHGSGGGGVGRTWPTVQSQPQPTHPTQQTQPPLPPPPLDGTPHWGEPEPPPPGGYSCSDEIIQPDDKLRKNSKSMPTEEKPVSTENKADSSAELGTVDLDTRIALMFKGKSFGNAPPFLQMDSSDSETDKCVGAANATKVDGDEEEGEVNSDSNDRLLSKRTSNKKQMEGKHVSSKIGVIQQGASDISSSDDEILLKKESHSPIHTVIRKKEVDGMSLSSLSSHEDVKHSMEKDSLNTITVSEKGLASTASYISNQTNASVNPYYYPGNGYNSYPQSDVMPTAQYFPNPAYIQSSYLPGIGANLSTFGTASGVTYNNTYRDAYKFYRSDGYINYMGCPSGVYEEDPYKRHIEEVVKKVSDELKQILKRDFNKKMIENTAFKNFESWWDEQMQKNRRHKSEREKIADKASLVTSIGSSTVPTTTRIDKPPDINQLINSHRDISDFSSNYPALGLRASIPKLPSFRRIRKQNSPKSRKTDDEKRLSDQEEMVQASDSEKEDSNLSAVTVQQIANREKDSKVSQDSTIKGRPLVPRLKRKGSTSSFFSSSSSSEQENEEEDEDEVDGSSVEGDDSASDDDLSSASDVNVKAGSKNIRDKKPSRRDYAAGFSFEFGQAKHKIQSGNEDNLVAAKTNIYSDTEDEEKSCIGKKYNSNKMDKEDTKALVSDLEDISKDSSFSVDDEIPSSSKQTENVVCSEKETGMLQDSDSAKLTILPKEEQDAKQEHIPQQKKSVFEYDRIYSDSEEEREYQEKRRRNTEYMAQIEREFQEEQRRKMQEQEEEQSKQVSLSALQALDSNSTHTMVSQKSLDMPVTPDITKAPPTPGATLLVDQVFPPNKAKREKSNAKSKKDKNVGISNTWVLDKPSNDLNLKNDVQSSDKKIHNKDAAFGDNQVCEQLDELPKSGNESVTPVSDSNGYGNKVEIKSQMDLTVLQSKITAEDVERQVELATLNPKLSTELMQTEEENEAVKLSPTSSDGGSSQASQASQVALEHCYSLPPHADVSKPKTSPSDTARKKQLYLAHDHGGYATPPASAVPMAHETTSTQITQQVGPVAKPGPGRPRKDASRIKKKDDSFNQRSGNKNQPDHSTSMKHNNLNKSLEIFEPRDMFKPRDATDEMMVLYEFLTKGIDAEDIQYIRRCYEIHLQEDTYGFLLNNTHWVDHCVTDRAFVPPPVKKRKKEDELKIHKTGCARTEGFYKLDVREKAKHKYHHAKANVENAQSLDKTDDQITNLHNKQVSKMQGISREARSNQRRLLTAFGSIGESELLKFNQLKFRKKQLKFAKSAIHDWGLFAMEPIAADEMVIEYVGQMIRPIVADLRENKYEAIGIGSSYLFRIDMETIIDATKCGNLARFINHSCNPNCYAKVITIESEKKIVIYSKQPIGINEEITYDYKFPLEDEKIPCLCGAQGCRGTLN</sequence>
<dbReference type="InterPro" id="IPR044570">
    <property type="entry name" value="Set1-like"/>
</dbReference>
<feature type="region of interest" description="Disordered" evidence="15">
    <location>
        <begin position="255"/>
        <end position="380"/>
    </location>
</feature>
<comment type="catalytic activity">
    <reaction evidence="12">
        <text>N(6)-methyl-L-lysyl(4)-[histone H3] + S-adenosyl-L-methionine = N(6),N(6)-dimethyl-L-lysyl(4)-[histone H3] + S-adenosyl-L-homocysteine + H(+)</text>
        <dbReference type="Rhea" id="RHEA:60268"/>
        <dbReference type="Rhea" id="RHEA-COMP:15540"/>
        <dbReference type="Rhea" id="RHEA-COMP:15543"/>
        <dbReference type="ChEBI" id="CHEBI:15378"/>
        <dbReference type="ChEBI" id="CHEBI:57856"/>
        <dbReference type="ChEBI" id="CHEBI:59789"/>
        <dbReference type="ChEBI" id="CHEBI:61929"/>
        <dbReference type="ChEBI" id="CHEBI:61976"/>
    </reaction>
</comment>
<organism evidence="19 20">
    <name type="scientific">Stomoxys calcitrans</name>
    <name type="common">Stable fly</name>
    <name type="synonym">Conops calcitrans</name>
    <dbReference type="NCBI Taxonomy" id="35570"/>
    <lineage>
        <taxon>Eukaryota</taxon>
        <taxon>Metazoa</taxon>
        <taxon>Ecdysozoa</taxon>
        <taxon>Arthropoda</taxon>
        <taxon>Hexapoda</taxon>
        <taxon>Insecta</taxon>
        <taxon>Pterygota</taxon>
        <taxon>Neoptera</taxon>
        <taxon>Endopterygota</taxon>
        <taxon>Diptera</taxon>
        <taxon>Brachycera</taxon>
        <taxon>Muscomorpha</taxon>
        <taxon>Muscoidea</taxon>
        <taxon>Muscidae</taxon>
        <taxon>Stomoxys</taxon>
    </lineage>
</organism>
<gene>
    <name evidence="19" type="primary">106093905</name>
</gene>
<feature type="region of interest" description="Disordered" evidence="15">
    <location>
        <begin position="441"/>
        <end position="533"/>
    </location>
</feature>
<dbReference type="Pfam" id="PF00076">
    <property type="entry name" value="RRM_1"/>
    <property type="match status" value="1"/>
</dbReference>
<dbReference type="PANTHER" id="PTHR45814">
    <property type="entry name" value="HISTONE-LYSINE N-METHYLTRANSFERASE SETD1"/>
    <property type="match status" value="1"/>
</dbReference>
<feature type="compositionally biased region" description="Acidic residues" evidence="15">
    <location>
        <begin position="992"/>
        <end position="1018"/>
    </location>
</feature>
<feature type="compositionally biased region" description="Basic and acidic residues" evidence="15">
    <location>
        <begin position="516"/>
        <end position="530"/>
    </location>
</feature>
<dbReference type="SUPFAM" id="SSF54928">
    <property type="entry name" value="RNA-binding domain, RBD"/>
    <property type="match status" value="1"/>
</dbReference>
<feature type="compositionally biased region" description="Polar residues" evidence="15">
    <location>
        <begin position="1222"/>
        <end position="1245"/>
    </location>
</feature>
<dbReference type="SMART" id="SM01291">
    <property type="entry name" value="N-SET"/>
    <property type="match status" value="1"/>
</dbReference>
<dbReference type="Gene3D" id="3.30.70.330">
    <property type="match status" value="1"/>
</dbReference>
<dbReference type="InterPro" id="IPR001214">
    <property type="entry name" value="SET_dom"/>
</dbReference>
<feature type="compositionally biased region" description="Low complexity" evidence="15">
    <location>
        <begin position="979"/>
        <end position="991"/>
    </location>
</feature>
<dbReference type="SUPFAM" id="SSF82199">
    <property type="entry name" value="SET domain"/>
    <property type="match status" value="1"/>
</dbReference>
<evidence type="ECO:0000256" key="12">
    <source>
        <dbReference type="ARBA" id="ARBA00047583"/>
    </source>
</evidence>
<dbReference type="GO" id="GO:0032259">
    <property type="term" value="P:methylation"/>
    <property type="evidence" value="ECO:0007669"/>
    <property type="project" value="UniProtKB-KW"/>
</dbReference>
<evidence type="ECO:0000256" key="2">
    <source>
        <dbReference type="ARBA" id="ARBA00012182"/>
    </source>
</evidence>
<feature type="compositionally biased region" description="Polar residues" evidence="15">
    <location>
        <begin position="1478"/>
        <end position="1488"/>
    </location>
</feature>
<dbReference type="PROSITE" id="PS50102">
    <property type="entry name" value="RRM"/>
    <property type="match status" value="1"/>
</dbReference>
<evidence type="ECO:0000256" key="6">
    <source>
        <dbReference type="ARBA" id="ARBA00022853"/>
    </source>
</evidence>
<dbReference type="PROSITE" id="PS50280">
    <property type="entry name" value="SET"/>
    <property type="match status" value="1"/>
</dbReference>
<feature type="compositionally biased region" description="Basic and acidic residues" evidence="15">
    <location>
        <begin position="255"/>
        <end position="293"/>
    </location>
</feature>
<dbReference type="SMART" id="SM00508">
    <property type="entry name" value="PostSET"/>
    <property type="match status" value="1"/>
</dbReference>
<dbReference type="PANTHER" id="PTHR45814:SF2">
    <property type="entry name" value="HISTONE-LYSINE N-METHYLTRANSFERASE SETD1"/>
    <property type="match status" value="1"/>
</dbReference>
<feature type="region of interest" description="Disordered" evidence="15">
    <location>
        <begin position="552"/>
        <end position="615"/>
    </location>
</feature>
<dbReference type="CDD" id="cd19169">
    <property type="entry name" value="SET_SETD1"/>
    <property type="match status" value="1"/>
</dbReference>
<dbReference type="EnsemblMetazoa" id="SCAU012005-RA">
    <property type="protein sequence ID" value="SCAU012005-PA"/>
    <property type="gene ID" value="SCAU012005"/>
</dbReference>
<accession>A0A1I8PXE7</accession>
<dbReference type="InterPro" id="IPR037841">
    <property type="entry name" value="SET_SETD1A/B"/>
</dbReference>
<evidence type="ECO:0000259" key="18">
    <source>
        <dbReference type="PROSITE" id="PS50868"/>
    </source>
</evidence>
<dbReference type="KEGG" id="scac:106093905"/>
<keyword evidence="7 14" id="KW-0694">RNA-binding</keyword>
<feature type="region of interest" description="Disordered" evidence="15">
    <location>
        <begin position="902"/>
        <end position="1039"/>
    </location>
</feature>
<dbReference type="VEuPathDB" id="VectorBase:SCAU012005"/>
<feature type="region of interest" description="Disordered" evidence="15">
    <location>
        <begin position="1156"/>
        <end position="1305"/>
    </location>
</feature>
<keyword evidence="5" id="KW-0949">S-adenosyl-L-methionine</keyword>
<feature type="compositionally biased region" description="Low complexity" evidence="15">
    <location>
        <begin position="454"/>
        <end position="470"/>
    </location>
</feature>
<keyword evidence="20" id="KW-1185">Reference proteome</keyword>
<dbReference type="SMART" id="SM00317">
    <property type="entry name" value="SET"/>
    <property type="match status" value="1"/>
</dbReference>
<evidence type="ECO:0000256" key="3">
    <source>
        <dbReference type="ARBA" id="ARBA00022603"/>
    </source>
</evidence>
<name>A0A1I8PXE7_STOCA</name>
<feature type="compositionally biased region" description="Basic and acidic residues" evidence="15">
    <location>
        <begin position="915"/>
        <end position="925"/>
    </location>
</feature>
<feature type="compositionally biased region" description="Polar residues" evidence="15">
    <location>
        <begin position="941"/>
        <end position="951"/>
    </location>
</feature>
<feature type="compositionally biased region" description="Basic residues" evidence="15">
    <location>
        <begin position="1275"/>
        <end position="1287"/>
    </location>
</feature>
<dbReference type="Pfam" id="PF00856">
    <property type="entry name" value="SET"/>
    <property type="match status" value="1"/>
</dbReference>
<dbReference type="OrthoDB" id="308383at2759"/>
<dbReference type="PROSITE" id="PS50868">
    <property type="entry name" value="POST_SET"/>
    <property type="match status" value="1"/>
</dbReference>
<dbReference type="InterPro" id="IPR035979">
    <property type="entry name" value="RBD_domain_sf"/>
</dbReference>
<feature type="region of interest" description="Disordered" evidence="15">
    <location>
        <begin position="1"/>
        <end position="32"/>
    </location>
</feature>
<reference evidence="19" key="1">
    <citation type="submission" date="2020-05" db="UniProtKB">
        <authorList>
            <consortium name="EnsemblMetazoa"/>
        </authorList>
    </citation>
    <scope>IDENTIFICATION</scope>
    <source>
        <strain evidence="19">USDA</strain>
    </source>
</reference>
<protein>
    <recommendedName>
        <fullName evidence="2">[histone H3]-lysine(4) N-trimethyltransferase</fullName>
        <ecNumber evidence="2">2.1.1.354</ecNumber>
    </recommendedName>
</protein>
<keyword evidence="8" id="KW-0805">Transcription regulation</keyword>
<dbReference type="InterPro" id="IPR003616">
    <property type="entry name" value="Post-SET_dom"/>
</dbReference>
<evidence type="ECO:0000259" key="16">
    <source>
        <dbReference type="PROSITE" id="PS50102"/>
    </source>
</evidence>
<comment type="catalytic activity">
    <reaction evidence="13">
        <text>N(6),N(6)-dimethyl-L-lysyl(4)-[histone H3] + S-adenosyl-L-methionine = N(6),N(6),N(6)-trimethyl-L-lysyl(4)-[histone H3] + S-adenosyl-L-homocysteine + H(+)</text>
        <dbReference type="Rhea" id="RHEA:60272"/>
        <dbReference type="Rhea" id="RHEA-COMP:15537"/>
        <dbReference type="Rhea" id="RHEA-COMP:15540"/>
        <dbReference type="ChEBI" id="CHEBI:15378"/>
        <dbReference type="ChEBI" id="CHEBI:57856"/>
        <dbReference type="ChEBI" id="CHEBI:59789"/>
        <dbReference type="ChEBI" id="CHEBI:61961"/>
        <dbReference type="ChEBI" id="CHEBI:61976"/>
    </reaction>
</comment>
<dbReference type="STRING" id="35570.A0A1I8PXE7"/>
<feature type="compositionally biased region" description="Basic residues" evidence="15">
    <location>
        <begin position="902"/>
        <end position="914"/>
    </location>
</feature>
<dbReference type="GO" id="GO:0048188">
    <property type="term" value="C:Set1C/COMPASS complex"/>
    <property type="evidence" value="ECO:0007669"/>
    <property type="project" value="InterPro"/>
</dbReference>
<comment type="catalytic activity">
    <reaction evidence="11">
        <text>L-lysyl(4)-[histone H3] + 3 S-adenosyl-L-methionine = N(6),N(6),N(6)-trimethyl-L-lysyl(4)-[histone H3] + 3 S-adenosyl-L-homocysteine + 3 H(+)</text>
        <dbReference type="Rhea" id="RHEA:60260"/>
        <dbReference type="Rhea" id="RHEA-COMP:15537"/>
        <dbReference type="Rhea" id="RHEA-COMP:15547"/>
        <dbReference type="ChEBI" id="CHEBI:15378"/>
        <dbReference type="ChEBI" id="CHEBI:29969"/>
        <dbReference type="ChEBI" id="CHEBI:57856"/>
        <dbReference type="ChEBI" id="CHEBI:59789"/>
        <dbReference type="ChEBI" id="CHEBI:61961"/>
        <dbReference type="EC" id="2.1.1.354"/>
    </reaction>
</comment>
<feature type="domain" description="RRM" evidence="16">
    <location>
        <begin position="113"/>
        <end position="186"/>
    </location>
</feature>
<proteinExistence type="predicted"/>